<name>A0AA40SPH6_9MICO</name>
<keyword evidence="1" id="KW-0560">Oxidoreductase</keyword>
<protein>
    <submittedName>
        <fullName evidence="3">Aryl-alcohol dehydrogenase-like predicted oxidoreductase</fullName>
    </submittedName>
</protein>
<sequence>MERRTIAGFEAAILGLGTSRLASMGAGRSRADAQRLFNVARDCGINFLDTADTYGSTAAERWTGELTAQDTHRWIVTTKTGLPTVDLPGPFRVVNQPAKKLKQALRNEYVLDPKRLRRRIERSLNRLRRERIEIFLLHLPPSTIVNEKETWEALQSAQKSGLIAEFGVSSDDLNLIRGVHGAWGSTCVETAVNPSSAAGKTPGALVDFEVIANHVM</sequence>
<dbReference type="GO" id="GO:0005829">
    <property type="term" value="C:cytosol"/>
    <property type="evidence" value="ECO:0007669"/>
    <property type="project" value="TreeGrafter"/>
</dbReference>
<evidence type="ECO:0000259" key="2">
    <source>
        <dbReference type="Pfam" id="PF00248"/>
    </source>
</evidence>
<dbReference type="PANTHER" id="PTHR43364:SF4">
    <property type="entry name" value="NAD(P)-LINKED OXIDOREDUCTASE SUPERFAMILY PROTEIN"/>
    <property type="match status" value="1"/>
</dbReference>
<dbReference type="EMBL" id="JACIFH010000001">
    <property type="protein sequence ID" value="MBB4140032.1"/>
    <property type="molecule type" value="Genomic_DNA"/>
</dbReference>
<dbReference type="InterPro" id="IPR036812">
    <property type="entry name" value="NAD(P)_OxRdtase_dom_sf"/>
</dbReference>
<evidence type="ECO:0000313" key="3">
    <source>
        <dbReference type="EMBL" id="MBB4140032.1"/>
    </source>
</evidence>
<dbReference type="GO" id="GO:0016491">
    <property type="term" value="F:oxidoreductase activity"/>
    <property type="evidence" value="ECO:0007669"/>
    <property type="project" value="UniProtKB-KW"/>
</dbReference>
<dbReference type="SUPFAM" id="SSF51430">
    <property type="entry name" value="NAD(P)-linked oxidoreductase"/>
    <property type="match status" value="1"/>
</dbReference>
<dbReference type="InterPro" id="IPR023210">
    <property type="entry name" value="NADP_OxRdtase_dom"/>
</dbReference>
<dbReference type="Gene3D" id="3.20.20.100">
    <property type="entry name" value="NADP-dependent oxidoreductase domain"/>
    <property type="match status" value="1"/>
</dbReference>
<keyword evidence="4" id="KW-1185">Reference proteome</keyword>
<dbReference type="Proteomes" id="UP000549113">
    <property type="component" value="Unassembled WGS sequence"/>
</dbReference>
<gene>
    <name evidence="3" type="ORF">BKA10_001826</name>
</gene>
<dbReference type="AlphaFoldDB" id="A0AA40SPH6"/>
<dbReference type="RefSeq" id="WP_183499618.1">
    <property type="nucleotide sequence ID" value="NZ_BAABCO010000006.1"/>
</dbReference>
<comment type="caution">
    <text evidence="3">The sequence shown here is derived from an EMBL/GenBank/DDBJ whole genome shotgun (WGS) entry which is preliminary data.</text>
</comment>
<dbReference type="Pfam" id="PF00248">
    <property type="entry name" value="Aldo_ket_red"/>
    <property type="match status" value="1"/>
</dbReference>
<feature type="domain" description="NADP-dependent oxidoreductase" evidence="2">
    <location>
        <begin position="14"/>
        <end position="189"/>
    </location>
</feature>
<proteinExistence type="predicted"/>
<dbReference type="PANTHER" id="PTHR43364">
    <property type="entry name" value="NADH-SPECIFIC METHYLGLYOXAL REDUCTASE-RELATED"/>
    <property type="match status" value="1"/>
</dbReference>
<reference evidence="3 4" key="1">
    <citation type="submission" date="2020-08" db="EMBL/GenBank/DDBJ databases">
        <title>Sequencing the genomes of 1000 actinobacteria strains.</title>
        <authorList>
            <person name="Klenk H.-P."/>
        </authorList>
    </citation>
    <scope>NUCLEOTIDE SEQUENCE [LARGE SCALE GENOMIC DNA]</scope>
    <source>
        <strain evidence="3 4">DSM 19600</strain>
    </source>
</reference>
<evidence type="ECO:0000313" key="4">
    <source>
        <dbReference type="Proteomes" id="UP000549113"/>
    </source>
</evidence>
<organism evidence="3 4">
    <name type="scientific">Microbacterium invictum</name>
    <dbReference type="NCBI Taxonomy" id="515415"/>
    <lineage>
        <taxon>Bacteria</taxon>
        <taxon>Bacillati</taxon>
        <taxon>Actinomycetota</taxon>
        <taxon>Actinomycetes</taxon>
        <taxon>Micrococcales</taxon>
        <taxon>Microbacteriaceae</taxon>
        <taxon>Microbacterium</taxon>
    </lineage>
</organism>
<accession>A0AA40SPH6</accession>
<dbReference type="InterPro" id="IPR050523">
    <property type="entry name" value="AKR_Detox_Biosynth"/>
</dbReference>
<evidence type="ECO:0000256" key="1">
    <source>
        <dbReference type="ARBA" id="ARBA00023002"/>
    </source>
</evidence>